<dbReference type="AlphaFoldDB" id="A0A518HAI7"/>
<comment type="similarity">
    <text evidence="1">Belongs to the MEMO1 family.</text>
</comment>
<dbReference type="PANTHER" id="PTHR11060:SF0">
    <property type="entry name" value="PROTEIN MEMO1"/>
    <property type="match status" value="1"/>
</dbReference>
<gene>
    <name evidence="2" type="ORF">ElP_58150</name>
</gene>
<dbReference type="InterPro" id="IPR002737">
    <property type="entry name" value="MEMO1_fam"/>
</dbReference>
<dbReference type="OrthoDB" id="9782820at2"/>
<proteinExistence type="inferred from homology"/>
<dbReference type="Gene3D" id="3.40.830.10">
    <property type="entry name" value="LigB-like"/>
    <property type="match status" value="1"/>
</dbReference>
<name>A0A518HAI7_9BACT</name>
<dbReference type="KEGG" id="tpla:ElP_58150"/>
<reference evidence="2 3" key="1">
    <citation type="submission" date="2019-02" db="EMBL/GenBank/DDBJ databases">
        <title>Deep-cultivation of Planctomycetes and their phenomic and genomic characterization uncovers novel biology.</title>
        <authorList>
            <person name="Wiegand S."/>
            <person name="Jogler M."/>
            <person name="Boedeker C."/>
            <person name="Pinto D."/>
            <person name="Vollmers J."/>
            <person name="Rivas-Marin E."/>
            <person name="Kohn T."/>
            <person name="Peeters S.H."/>
            <person name="Heuer A."/>
            <person name="Rast P."/>
            <person name="Oberbeckmann S."/>
            <person name="Bunk B."/>
            <person name="Jeske O."/>
            <person name="Meyerdierks A."/>
            <person name="Storesund J.E."/>
            <person name="Kallscheuer N."/>
            <person name="Luecker S."/>
            <person name="Lage O.M."/>
            <person name="Pohl T."/>
            <person name="Merkel B.J."/>
            <person name="Hornburger P."/>
            <person name="Mueller R.-W."/>
            <person name="Bruemmer F."/>
            <person name="Labrenz M."/>
            <person name="Spormann A.M."/>
            <person name="Op den Camp H."/>
            <person name="Overmann J."/>
            <person name="Amann R."/>
            <person name="Jetten M.S.M."/>
            <person name="Mascher T."/>
            <person name="Medema M.H."/>
            <person name="Devos D.P."/>
            <person name="Kaster A.-K."/>
            <person name="Ovreas L."/>
            <person name="Rohde M."/>
            <person name="Galperin M.Y."/>
            <person name="Jogler C."/>
        </authorList>
    </citation>
    <scope>NUCLEOTIDE SEQUENCE [LARGE SCALE GENOMIC DNA]</scope>
    <source>
        <strain evidence="2 3">ElP</strain>
    </source>
</reference>
<dbReference type="Proteomes" id="UP000317835">
    <property type="component" value="Chromosome"/>
</dbReference>
<evidence type="ECO:0000256" key="1">
    <source>
        <dbReference type="ARBA" id="ARBA00006315"/>
    </source>
</evidence>
<accession>A0A518HAI7</accession>
<evidence type="ECO:0008006" key="4">
    <source>
        <dbReference type="Google" id="ProtNLM"/>
    </source>
</evidence>
<dbReference type="PANTHER" id="PTHR11060">
    <property type="entry name" value="PROTEIN MEMO1"/>
    <property type="match status" value="1"/>
</dbReference>
<evidence type="ECO:0000313" key="2">
    <source>
        <dbReference type="EMBL" id="QDV37868.1"/>
    </source>
</evidence>
<dbReference type="RefSeq" id="WP_145275953.1">
    <property type="nucleotide sequence ID" value="NZ_CP036426.1"/>
</dbReference>
<dbReference type="Pfam" id="PF01875">
    <property type="entry name" value="Memo"/>
    <property type="match status" value="1"/>
</dbReference>
<evidence type="ECO:0000313" key="3">
    <source>
        <dbReference type="Proteomes" id="UP000317835"/>
    </source>
</evidence>
<protein>
    <recommendedName>
        <fullName evidence="4">MEMO1 family protein</fullName>
    </recommendedName>
</protein>
<organism evidence="2 3">
    <name type="scientific">Tautonia plasticadhaerens</name>
    <dbReference type="NCBI Taxonomy" id="2527974"/>
    <lineage>
        <taxon>Bacteria</taxon>
        <taxon>Pseudomonadati</taxon>
        <taxon>Planctomycetota</taxon>
        <taxon>Planctomycetia</taxon>
        <taxon>Isosphaerales</taxon>
        <taxon>Isosphaeraceae</taxon>
        <taxon>Tautonia</taxon>
    </lineage>
</organism>
<keyword evidence="3" id="KW-1185">Reference proteome</keyword>
<dbReference type="EMBL" id="CP036426">
    <property type="protein sequence ID" value="QDV37868.1"/>
    <property type="molecule type" value="Genomic_DNA"/>
</dbReference>
<dbReference type="CDD" id="cd07361">
    <property type="entry name" value="MEMO_like"/>
    <property type="match status" value="1"/>
</dbReference>
<sequence length="265" mass="27608">MLIRPPAAAGRFFPSDPERLRTVVKALIDGAGPAGAETPKALIAPHAGYAFSGAVAALAMATLRAGRGRIRRVVLLGTAHSRVLGLATTRAEGFETPIGVVPVDRGAIEAVADLPQVSVDDRAHRVDHALEVELPMLQVVLDRFEIAPFLVGRCTPGEVAEVIDRLWGGEETVIVVSSDLSHFHQADEASRIDRQTADAIEALEPDRLAEGSACGRRAIAGLLIAARGRGLGVKTLALRNSGESGGPPDRVVGYGAFAIGPSGAS</sequence>
<dbReference type="NCBIfam" id="TIGR04336">
    <property type="entry name" value="AmmeMemoSam_B"/>
    <property type="match status" value="1"/>
</dbReference>